<dbReference type="InterPro" id="IPR047574">
    <property type="entry name" value="AD"/>
</dbReference>
<evidence type="ECO:0000259" key="1">
    <source>
        <dbReference type="PROSITE" id="PS52001"/>
    </source>
</evidence>
<dbReference type="EMBL" id="HBIP01014640">
    <property type="protein sequence ID" value="CAE0493437.1"/>
    <property type="molecule type" value="Transcribed_RNA"/>
</dbReference>
<sequence>MGPKIGNVVSLETSSGEVVQRAQVFGYDEQHSMLILKEPGAHHGVNNVRILNSKNIARMLSDEPPSQPYDPHLPAINLEKCKLREKKALEQAAQQAKRVNSGVTTEAQCIFEALNKTLPCEWQDKTIVVLDEVEVHEPYVPEACSVRDGGKRSTQNGILARVQLIIKAERKRLGLAEQ</sequence>
<dbReference type="InterPro" id="IPR019181">
    <property type="entry name" value="LSM12_ABD"/>
</dbReference>
<dbReference type="SMART" id="SM00995">
    <property type="entry name" value="AD"/>
    <property type="match status" value="1"/>
</dbReference>
<accession>A0A7S3VM10</accession>
<name>A0A7S3VM10_DUNTE</name>
<dbReference type="InterPro" id="IPR039683">
    <property type="entry name" value="Lsm12-like"/>
</dbReference>
<dbReference type="PROSITE" id="PS52001">
    <property type="entry name" value="AD"/>
    <property type="match status" value="1"/>
</dbReference>
<gene>
    <name evidence="2" type="ORF">DTER00134_LOCUS8510</name>
</gene>
<feature type="domain" description="AD" evidence="1">
    <location>
        <begin position="74"/>
        <end position="174"/>
    </location>
</feature>
<protein>
    <recommendedName>
        <fullName evidence="1">AD domain-containing protein</fullName>
    </recommendedName>
</protein>
<dbReference type="AlphaFoldDB" id="A0A7S3VM10"/>
<evidence type="ECO:0000313" key="2">
    <source>
        <dbReference type="EMBL" id="CAE0493437.1"/>
    </source>
</evidence>
<reference evidence="2" key="1">
    <citation type="submission" date="2021-01" db="EMBL/GenBank/DDBJ databases">
        <authorList>
            <person name="Corre E."/>
            <person name="Pelletier E."/>
            <person name="Niang G."/>
            <person name="Scheremetjew M."/>
            <person name="Finn R."/>
            <person name="Kale V."/>
            <person name="Holt S."/>
            <person name="Cochrane G."/>
            <person name="Meng A."/>
            <person name="Brown T."/>
            <person name="Cohen L."/>
        </authorList>
    </citation>
    <scope>NUCLEOTIDE SEQUENCE</scope>
    <source>
        <strain evidence="2">CCMP1320</strain>
    </source>
</reference>
<organism evidence="2">
    <name type="scientific">Dunaliella tertiolecta</name>
    <name type="common">Green alga</name>
    <dbReference type="NCBI Taxonomy" id="3047"/>
    <lineage>
        <taxon>Eukaryota</taxon>
        <taxon>Viridiplantae</taxon>
        <taxon>Chlorophyta</taxon>
        <taxon>core chlorophytes</taxon>
        <taxon>Chlorophyceae</taxon>
        <taxon>CS clade</taxon>
        <taxon>Chlamydomonadales</taxon>
        <taxon>Dunaliellaceae</taxon>
        <taxon>Dunaliella</taxon>
    </lineage>
</organism>
<dbReference type="InterPro" id="IPR048478">
    <property type="entry name" value="LSM12_LSM"/>
</dbReference>
<dbReference type="PANTHER" id="PTHR13542">
    <property type="entry name" value="LSM12 HOMOLOG"/>
    <property type="match status" value="1"/>
</dbReference>
<dbReference type="Pfam" id="PF09793">
    <property type="entry name" value="AD"/>
    <property type="match status" value="1"/>
</dbReference>
<dbReference type="Pfam" id="PF21166">
    <property type="entry name" value="LSM12_LSM"/>
    <property type="match status" value="1"/>
</dbReference>
<proteinExistence type="predicted"/>